<dbReference type="InterPro" id="IPR006603">
    <property type="entry name" value="PQ-loop_rpt"/>
</dbReference>
<evidence type="ECO:0000313" key="14">
    <source>
        <dbReference type="EMBL" id="PAA51281.1"/>
    </source>
</evidence>
<dbReference type="STRING" id="282301.A0A267DPQ9"/>
<keyword evidence="6" id="KW-0769">Symport</keyword>
<feature type="transmembrane region" description="Helical" evidence="12">
    <location>
        <begin position="215"/>
        <end position="238"/>
    </location>
</feature>
<evidence type="ECO:0000256" key="6">
    <source>
        <dbReference type="ARBA" id="ARBA00022847"/>
    </source>
</evidence>
<feature type="region of interest" description="Disordered" evidence="11">
    <location>
        <begin position="388"/>
        <end position="424"/>
    </location>
</feature>
<evidence type="ECO:0000256" key="7">
    <source>
        <dbReference type="ARBA" id="ARBA00022989"/>
    </source>
</evidence>
<keyword evidence="3" id="KW-0813">Transport</keyword>
<feature type="transmembrane region" description="Helical" evidence="12">
    <location>
        <begin position="276"/>
        <end position="295"/>
    </location>
</feature>
<feature type="transmembrane region" description="Helical" evidence="12">
    <location>
        <begin position="138"/>
        <end position="155"/>
    </location>
</feature>
<dbReference type="Pfam" id="PF04193">
    <property type="entry name" value="PQ-loop"/>
    <property type="match status" value="2"/>
</dbReference>
<evidence type="ECO:0000256" key="5">
    <source>
        <dbReference type="ARBA" id="ARBA00022737"/>
    </source>
</evidence>
<keyword evidence="5" id="KW-0677">Repeat</keyword>
<keyword evidence="9" id="KW-0458">Lysosome</keyword>
<comment type="caution">
    <text evidence="14">The sequence shown here is derived from an EMBL/GenBank/DDBJ whole genome shotgun (WGS) entry which is preliminary data.</text>
</comment>
<feature type="transmembrane region" description="Helical" evidence="12">
    <location>
        <begin position="350"/>
        <end position="371"/>
    </location>
</feature>
<dbReference type="PANTHER" id="PTHR13131:SF5">
    <property type="entry name" value="CYSTINOSIN"/>
    <property type="match status" value="1"/>
</dbReference>
<keyword evidence="4 12" id="KW-0812">Transmembrane</keyword>
<evidence type="ECO:0000256" key="12">
    <source>
        <dbReference type="SAM" id="Phobius"/>
    </source>
</evidence>
<evidence type="ECO:0000256" key="9">
    <source>
        <dbReference type="ARBA" id="ARBA00023228"/>
    </source>
</evidence>
<feature type="transmembrane region" description="Helical" evidence="12">
    <location>
        <begin position="175"/>
        <end position="195"/>
    </location>
</feature>
<keyword evidence="8 12" id="KW-0472">Membrane</keyword>
<comment type="catalytic activity">
    <reaction evidence="10">
        <text>L-cystine(out) + H(+)(out) = L-cystine(in) + H(+)(in)</text>
        <dbReference type="Rhea" id="RHEA:66172"/>
        <dbReference type="ChEBI" id="CHEBI:15378"/>
        <dbReference type="ChEBI" id="CHEBI:35491"/>
    </reaction>
    <physiologicalReaction direction="left-to-right" evidence="10">
        <dbReference type="Rhea" id="RHEA:66173"/>
    </physiologicalReaction>
</comment>
<dbReference type="FunFam" id="1.20.1280.290:FF:000016">
    <property type="entry name" value="Cystinosin homolog"/>
    <property type="match status" value="1"/>
</dbReference>
<dbReference type="GO" id="GO:0015293">
    <property type="term" value="F:symporter activity"/>
    <property type="evidence" value="ECO:0007669"/>
    <property type="project" value="UniProtKB-KW"/>
</dbReference>
<dbReference type="NCBIfam" id="TIGR00951">
    <property type="entry name" value="2A43"/>
    <property type="match status" value="1"/>
</dbReference>
<evidence type="ECO:0000256" key="8">
    <source>
        <dbReference type="ARBA" id="ARBA00023136"/>
    </source>
</evidence>
<proteinExistence type="inferred from homology"/>
<dbReference type="PANTHER" id="PTHR13131">
    <property type="entry name" value="CYSTINOSIN"/>
    <property type="match status" value="1"/>
</dbReference>
<keyword evidence="15" id="KW-1185">Reference proteome</keyword>
<dbReference type="Gene3D" id="1.20.1280.290">
    <property type="match status" value="1"/>
</dbReference>
<feature type="signal peptide" evidence="13">
    <location>
        <begin position="1"/>
        <end position="17"/>
    </location>
</feature>
<feature type="chain" id="PRO_5013034954" description="Cystinosin" evidence="13">
    <location>
        <begin position="18"/>
        <end position="424"/>
    </location>
</feature>
<evidence type="ECO:0000256" key="11">
    <source>
        <dbReference type="SAM" id="MobiDB-lite"/>
    </source>
</evidence>
<dbReference type="InterPro" id="IPR005282">
    <property type="entry name" value="LC_transporter"/>
</dbReference>
<evidence type="ECO:0008006" key="16">
    <source>
        <dbReference type="Google" id="ProtNLM"/>
    </source>
</evidence>
<dbReference type="GO" id="GO:0015184">
    <property type="term" value="F:L-cystine transmembrane transporter activity"/>
    <property type="evidence" value="ECO:0007669"/>
    <property type="project" value="TreeGrafter"/>
</dbReference>
<name>A0A267DPQ9_9PLAT</name>
<dbReference type="GO" id="GO:0005765">
    <property type="term" value="C:lysosomal membrane"/>
    <property type="evidence" value="ECO:0007669"/>
    <property type="project" value="UniProtKB-SubCell"/>
</dbReference>
<dbReference type="AlphaFoldDB" id="A0A267DPQ9"/>
<gene>
    <name evidence="14" type="ORF">BOX15_Mlig014488g2</name>
</gene>
<feature type="transmembrane region" description="Helical" evidence="12">
    <location>
        <begin position="250"/>
        <end position="270"/>
    </location>
</feature>
<dbReference type="EMBL" id="NIVC01003471">
    <property type="protein sequence ID" value="PAA51281.1"/>
    <property type="molecule type" value="Genomic_DNA"/>
</dbReference>
<protein>
    <recommendedName>
        <fullName evidence="16">Cystinosin</fullName>
    </recommendedName>
</protein>
<evidence type="ECO:0000256" key="10">
    <source>
        <dbReference type="ARBA" id="ARBA00048473"/>
    </source>
</evidence>
<feature type="transmembrane region" description="Helical" evidence="12">
    <location>
        <begin position="316"/>
        <end position="338"/>
    </location>
</feature>
<comment type="similarity">
    <text evidence="2">Belongs to the cystinosin family.</text>
</comment>
<evidence type="ECO:0000313" key="15">
    <source>
        <dbReference type="Proteomes" id="UP000215902"/>
    </source>
</evidence>
<dbReference type="OrthoDB" id="75720at2759"/>
<reference evidence="14 15" key="1">
    <citation type="submission" date="2017-06" db="EMBL/GenBank/DDBJ databases">
        <title>A platform for efficient transgenesis in Macrostomum lignano, a flatworm model organism for stem cell research.</title>
        <authorList>
            <person name="Berezikov E."/>
        </authorList>
    </citation>
    <scope>NUCLEOTIDE SEQUENCE [LARGE SCALE GENOMIC DNA]</scope>
    <source>
        <strain evidence="14">DV1</strain>
        <tissue evidence="14">Whole organism</tissue>
    </source>
</reference>
<keyword evidence="7 12" id="KW-1133">Transmembrane helix</keyword>
<dbReference type="SMART" id="SM00679">
    <property type="entry name" value="CTNS"/>
    <property type="match status" value="2"/>
</dbReference>
<comment type="subcellular location">
    <subcellularLocation>
        <location evidence="1">Lysosome membrane</location>
        <topology evidence="1">Multi-pass membrane protein</topology>
    </subcellularLocation>
</comment>
<accession>A0A267DPQ9</accession>
<evidence type="ECO:0000256" key="1">
    <source>
        <dbReference type="ARBA" id="ARBA00004155"/>
    </source>
</evidence>
<evidence type="ECO:0000256" key="2">
    <source>
        <dbReference type="ARBA" id="ARBA00006855"/>
    </source>
</evidence>
<sequence length="424" mass="46997">MLLPLLVLSLLAAQTAAQPDNVTLIGAQFLDSSVSLTVGRSAHLSIRLNQSFSAGDYLYFTYQADSQSPVLPYQEHQVVLPLPAVYLPPNATAAELNITGWDAGRLSIGVNSTNPDFFNNHSVFVRVTVAKSDVIDDFNFVVGILYVVLWSMSFYPQTVLNYRRKSVVGLNFDFIGLNLLGFCAYAAFNVCLYWVAPVQELYFKRHPRGVIPVEIADVVFALHAVVITSVQVVQCCLYERGGQRVSLTARLLLAAMLLFLLAALLVSAFWQAGFDWLNYLYCVSYVKLTVTLIKYSPQAYMNYKRQSTDGWSIGTIFTDFSGGALSILQMMLLAYNYNDWPSIMGDPTKFGLGLVSILYDCVFFVQHYGLYGEPARRRRQRRLLRVSATEAADSPAVNQPPTAAAEQPDEGQPGDADDNKPLLG</sequence>
<evidence type="ECO:0000256" key="3">
    <source>
        <dbReference type="ARBA" id="ARBA00022448"/>
    </source>
</evidence>
<evidence type="ECO:0000256" key="13">
    <source>
        <dbReference type="SAM" id="SignalP"/>
    </source>
</evidence>
<keyword evidence="13" id="KW-0732">Signal</keyword>
<evidence type="ECO:0000256" key="4">
    <source>
        <dbReference type="ARBA" id="ARBA00022692"/>
    </source>
</evidence>
<dbReference type="Proteomes" id="UP000215902">
    <property type="component" value="Unassembled WGS sequence"/>
</dbReference>
<organism evidence="14 15">
    <name type="scientific">Macrostomum lignano</name>
    <dbReference type="NCBI Taxonomy" id="282301"/>
    <lineage>
        <taxon>Eukaryota</taxon>
        <taxon>Metazoa</taxon>
        <taxon>Spiralia</taxon>
        <taxon>Lophotrochozoa</taxon>
        <taxon>Platyhelminthes</taxon>
        <taxon>Rhabditophora</taxon>
        <taxon>Macrostomorpha</taxon>
        <taxon>Macrostomida</taxon>
        <taxon>Macrostomidae</taxon>
        <taxon>Macrostomum</taxon>
    </lineage>
</organism>